<accession>A0A6S6SVS9</accession>
<proteinExistence type="predicted"/>
<protein>
    <submittedName>
        <fullName evidence="1">Uncharacterized protein</fullName>
    </submittedName>
</protein>
<dbReference type="EMBL" id="CACVAZ010000063">
    <property type="protein sequence ID" value="CAA6810204.1"/>
    <property type="molecule type" value="Genomic_DNA"/>
</dbReference>
<dbReference type="AlphaFoldDB" id="A0A6S6SVS9"/>
<evidence type="ECO:0000313" key="1">
    <source>
        <dbReference type="EMBL" id="CAA6810204.1"/>
    </source>
</evidence>
<sequence length="60" mass="6879">MIKNIFEGTKEVLTELTSGMTEVCQDISVKIEGFEVRLMGTYEEIEAYEKSKEIVEETTK</sequence>
<name>A0A6S6SVS9_9BACT</name>
<reference evidence="1" key="1">
    <citation type="submission" date="2020-01" db="EMBL/GenBank/DDBJ databases">
        <authorList>
            <person name="Meier V. D."/>
            <person name="Meier V D."/>
        </authorList>
    </citation>
    <scope>NUCLEOTIDE SEQUENCE</scope>
    <source>
        <strain evidence="1">HLG_WM_MAG_02</strain>
    </source>
</reference>
<gene>
    <name evidence="1" type="ORF">HELGO_WM14767</name>
</gene>
<organism evidence="1">
    <name type="scientific">uncultured Sulfurovum sp</name>
    <dbReference type="NCBI Taxonomy" id="269237"/>
    <lineage>
        <taxon>Bacteria</taxon>
        <taxon>Pseudomonadati</taxon>
        <taxon>Campylobacterota</taxon>
        <taxon>Epsilonproteobacteria</taxon>
        <taxon>Campylobacterales</taxon>
        <taxon>Sulfurovaceae</taxon>
        <taxon>Sulfurovum</taxon>
        <taxon>environmental samples</taxon>
    </lineage>
</organism>